<dbReference type="EMBL" id="RBID01000001">
    <property type="protein sequence ID" value="RKQ63052.1"/>
    <property type="molecule type" value="Genomic_DNA"/>
</dbReference>
<organism evidence="4 5">
    <name type="scientific">Vogesella indigofera</name>
    <name type="common">Pseudomonas indigofera</name>
    <dbReference type="NCBI Taxonomy" id="45465"/>
    <lineage>
        <taxon>Bacteria</taxon>
        <taxon>Pseudomonadati</taxon>
        <taxon>Pseudomonadota</taxon>
        <taxon>Betaproteobacteria</taxon>
        <taxon>Neisseriales</taxon>
        <taxon>Chromobacteriaceae</taxon>
        <taxon>Vogesella</taxon>
    </lineage>
</organism>
<dbReference type="GO" id="GO:0003723">
    <property type="term" value="F:RNA binding"/>
    <property type="evidence" value="ECO:0007669"/>
    <property type="project" value="UniProtKB-UniRule"/>
</dbReference>
<dbReference type="SMART" id="SM01103">
    <property type="entry name" value="CRS1_YhbY"/>
    <property type="match status" value="1"/>
</dbReference>
<dbReference type="PANTHER" id="PTHR40065">
    <property type="entry name" value="RNA-BINDING PROTEIN YHBY"/>
    <property type="match status" value="1"/>
</dbReference>
<proteinExistence type="predicted"/>
<evidence type="ECO:0000259" key="3">
    <source>
        <dbReference type="PROSITE" id="PS51295"/>
    </source>
</evidence>
<gene>
    <name evidence="4" type="ORF">C8E02_0066</name>
</gene>
<dbReference type="InterPro" id="IPR017924">
    <property type="entry name" value="RNA-binding_YhbY"/>
</dbReference>
<evidence type="ECO:0000313" key="5">
    <source>
        <dbReference type="Proteomes" id="UP000279384"/>
    </source>
</evidence>
<evidence type="ECO:0000313" key="4">
    <source>
        <dbReference type="EMBL" id="RKQ63052.1"/>
    </source>
</evidence>
<name>A0A495BN24_VOGIN</name>
<dbReference type="InterPro" id="IPR035920">
    <property type="entry name" value="YhbY-like_sf"/>
</dbReference>
<reference evidence="4 5" key="1">
    <citation type="submission" date="2018-10" db="EMBL/GenBank/DDBJ databases">
        <title>Genomic Encyclopedia of Type Strains, Phase IV (KMG-IV): sequencing the most valuable type-strain genomes for metagenomic binning, comparative biology and taxonomic classification.</title>
        <authorList>
            <person name="Goeker M."/>
        </authorList>
    </citation>
    <scope>NUCLEOTIDE SEQUENCE [LARGE SCALE GENOMIC DNA]</scope>
    <source>
        <strain evidence="4 5">DSM 3303</strain>
    </source>
</reference>
<dbReference type="RefSeq" id="WP_047966976.1">
    <property type="nucleotide sequence ID" value="NZ_JAQQKZ010000011.1"/>
</dbReference>
<feature type="domain" description="CRM" evidence="3">
    <location>
        <begin position="3"/>
        <end position="99"/>
    </location>
</feature>
<accession>A0A495BN24</accession>
<sequence length="108" mass="11892">MKIELTPVERQYLKGLAHSLSPVVMIGNNGLTESVIREIAVSLDAHELIKVRVLGDDRAARVAMYDQIANDLGAGQVQHIGKLLVLFRPSEAKRIDLPKSKKALKARP</sequence>
<dbReference type="Gene3D" id="3.30.110.60">
    <property type="entry name" value="YhbY-like"/>
    <property type="match status" value="1"/>
</dbReference>
<dbReference type="PROSITE" id="PS51295">
    <property type="entry name" value="CRM"/>
    <property type="match status" value="1"/>
</dbReference>
<protein>
    <submittedName>
        <fullName evidence="4">RNA-binding protein</fullName>
    </submittedName>
</protein>
<dbReference type="Proteomes" id="UP000279384">
    <property type="component" value="Unassembled WGS sequence"/>
</dbReference>
<dbReference type="AlphaFoldDB" id="A0A495BN24"/>
<dbReference type="NCBIfam" id="TIGR00253">
    <property type="entry name" value="RNA_bind_YhbY"/>
    <property type="match status" value="1"/>
</dbReference>
<keyword evidence="1 2" id="KW-0694">RNA-binding</keyword>
<dbReference type="InterPro" id="IPR051925">
    <property type="entry name" value="RNA-binding_domain"/>
</dbReference>
<dbReference type="PANTHER" id="PTHR40065:SF3">
    <property type="entry name" value="RNA-BINDING PROTEIN YHBY"/>
    <property type="match status" value="1"/>
</dbReference>
<dbReference type="Pfam" id="PF01985">
    <property type="entry name" value="CRS1_YhbY"/>
    <property type="match status" value="1"/>
</dbReference>
<dbReference type="SUPFAM" id="SSF75471">
    <property type="entry name" value="YhbY-like"/>
    <property type="match status" value="1"/>
</dbReference>
<dbReference type="InterPro" id="IPR001890">
    <property type="entry name" value="RNA-binding_CRM"/>
</dbReference>
<evidence type="ECO:0000256" key="2">
    <source>
        <dbReference type="PROSITE-ProRule" id="PRU00626"/>
    </source>
</evidence>
<evidence type="ECO:0000256" key="1">
    <source>
        <dbReference type="ARBA" id="ARBA00022884"/>
    </source>
</evidence>
<comment type="caution">
    <text evidence="4">The sequence shown here is derived from an EMBL/GenBank/DDBJ whole genome shotgun (WGS) entry which is preliminary data.</text>
</comment>